<evidence type="ECO:0000256" key="5">
    <source>
        <dbReference type="ARBA" id="ARBA00023136"/>
    </source>
</evidence>
<dbReference type="PRINTS" id="PR01570">
    <property type="entry name" value="NPFFRECEPTOR"/>
</dbReference>
<keyword evidence="6" id="KW-1015">Disulfide bond</keyword>
<gene>
    <name evidence="16" type="primary">LOC101862088</name>
</gene>
<name>A0ABM1AAX0_APLCA</name>
<reference evidence="16" key="1">
    <citation type="submission" date="2025-08" db="UniProtKB">
        <authorList>
            <consortium name="RefSeq"/>
        </authorList>
    </citation>
    <scope>IDENTIFICATION</scope>
</reference>
<comment type="subcellular location">
    <subcellularLocation>
        <location evidence="1">Membrane</location>
        <topology evidence="1">Multi-pass membrane protein</topology>
    </subcellularLocation>
</comment>
<dbReference type="PANTHER" id="PTHR45695:SF28">
    <property type="entry name" value="G-PROTEIN COUPLED RECEPTORS FAMILY 1 PROFILE DOMAIN-CONTAINING PROTEIN"/>
    <property type="match status" value="1"/>
</dbReference>
<dbReference type="Gene3D" id="1.20.1070.10">
    <property type="entry name" value="Rhodopsin 7-helix transmembrane proteins"/>
    <property type="match status" value="1"/>
</dbReference>
<feature type="transmembrane region" description="Helical" evidence="13">
    <location>
        <begin position="50"/>
        <end position="72"/>
    </location>
</feature>
<evidence type="ECO:0000256" key="6">
    <source>
        <dbReference type="ARBA" id="ARBA00023157"/>
    </source>
</evidence>
<dbReference type="CDD" id="cd14993">
    <property type="entry name" value="7tmA_CCKR-like"/>
    <property type="match status" value="1"/>
</dbReference>
<keyword evidence="2 11" id="KW-0812">Transmembrane</keyword>
<evidence type="ECO:0000256" key="10">
    <source>
        <dbReference type="ARBA" id="ARBA00025478"/>
    </source>
</evidence>
<feature type="transmembrane region" description="Helical" evidence="13">
    <location>
        <begin position="124"/>
        <end position="146"/>
    </location>
</feature>
<accession>A0ABM1AAX0</accession>
<evidence type="ECO:0000256" key="11">
    <source>
        <dbReference type="RuleBase" id="RU000688"/>
    </source>
</evidence>
<evidence type="ECO:0000256" key="3">
    <source>
        <dbReference type="ARBA" id="ARBA00022989"/>
    </source>
</evidence>
<evidence type="ECO:0000256" key="8">
    <source>
        <dbReference type="ARBA" id="ARBA00023180"/>
    </source>
</evidence>
<feature type="domain" description="G-protein coupled receptors family 1 profile" evidence="14">
    <location>
        <begin position="63"/>
        <end position="332"/>
    </location>
</feature>
<keyword evidence="9 11" id="KW-0807">Transducer</keyword>
<dbReference type="SUPFAM" id="SSF81321">
    <property type="entry name" value="Family A G protein-coupled receptor-like"/>
    <property type="match status" value="1"/>
</dbReference>
<sequence length="384" mass="44042">MSFPHTPNATMSCVPGERFHPYLPDPEFFLMFSSPKKPPEYPAWEIALKILFYVLAILLDIVGNSLVIIIMFVNQRMRTTTNVLILNLAVSDFMVGISCMWIHVGAQISPEWPFGHFMCKFSTFIQVTLVTSSVLTLTVISVERFIAIVYPFRPHWSACTTGLIIAMTWLVSVTTASPHLFVRHLAEIRWSDRHEIWCAEDWPEYFKDSQCQTWKPGRIIFYSIEGIVMYFLPVVVMIVAYSVISYRLLVRKPPGTLIGSTHSAQAKAKRKVIKMLVIVLVAFVVCWTPQQILLLWDVYRPMYEELDPNVKVIKYVALYIAYLNSALNPILYSGFNENFRKGFLEGFNKCNLLKNRNRVGTATLPHEEAGRKAEDRSPNPDKAY</sequence>
<dbReference type="GeneID" id="101862088"/>
<dbReference type="RefSeq" id="XP_012944206.1">
    <property type="nucleotide sequence ID" value="XM_013088752.2"/>
</dbReference>
<comment type="similarity">
    <text evidence="11">Belongs to the G-protein coupled receptor 1 family.</text>
</comment>
<keyword evidence="4 11" id="KW-0297">G-protein coupled receptor</keyword>
<keyword evidence="8" id="KW-0325">Glycoprotein</keyword>
<keyword evidence="15" id="KW-1185">Reference proteome</keyword>
<feature type="transmembrane region" description="Helical" evidence="13">
    <location>
        <begin position="219"/>
        <end position="244"/>
    </location>
</feature>
<dbReference type="Proteomes" id="UP000694888">
    <property type="component" value="Unplaced"/>
</dbReference>
<dbReference type="Pfam" id="PF00001">
    <property type="entry name" value="7tm_1"/>
    <property type="match status" value="1"/>
</dbReference>
<evidence type="ECO:0000256" key="9">
    <source>
        <dbReference type="ARBA" id="ARBA00023224"/>
    </source>
</evidence>
<evidence type="ECO:0000256" key="1">
    <source>
        <dbReference type="ARBA" id="ARBA00004141"/>
    </source>
</evidence>
<keyword evidence="7 11" id="KW-0675">Receptor</keyword>
<proteinExistence type="inferred from homology"/>
<evidence type="ECO:0000256" key="7">
    <source>
        <dbReference type="ARBA" id="ARBA00023170"/>
    </source>
</evidence>
<evidence type="ECO:0000256" key="4">
    <source>
        <dbReference type="ARBA" id="ARBA00023040"/>
    </source>
</evidence>
<dbReference type="InterPro" id="IPR000276">
    <property type="entry name" value="GPCR_Rhodpsn"/>
</dbReference>
<evidence type="ECO:0000313" key="16">
    <source>
        <dbReference type="RefSeq" id="XP_012944206.1"/>
    </source>
</evidence>
<protein>
    <submittedName>
        <fullName evidence="16">QRFP-like peptide receptor</fullName>
    </submittedName>
</protein>
<dbReference type="PANTHER" id="PTHR45695">
    <property type="entry name" value="LEUCOKININ RECEPTOR-RELATED"/>
    <property type="match status" value="1"/>
</dbReference>
<feature type="transmembrane region" description="Helical" evidence="13">
    <location>
        <begin position="158"/>
        <end position="181"/>
    </location>
</feature>
<dbReference type="PROSITE" id="PS00237">
    <property type="entry name" value="G_PROTEIN_RECEP_F1_1"/>
    <property type="match status" value="1"/>
</dbReference>
<evidence type="ECO:0000313" key="15">
    <source>
        <dbReference type="Proteomes" id="UP000694888"/>
    </source>
</evidence>
<dbReference type="PROSITE" id="PS50262">
    <property type="entry name" value="G_PROTEIN_RECEP_F1_2"/>
    <property type="match status" value="1"/>
</dbReference>
<dbReference type="InterPro" id="IPR017452">
    <property type="entry name" value="GPCR_Rhodpsn_7TM"/>
</dbReference>
<feature type="compositionally biased region" description="Basic and acidic residues" evidence="12">
    <location>
        <begin position="365"/>
        <end position="384"/>
    </location>
</feature>
<comment type="function">
    <text evidence="10">Receptor for NPAF (A-18-F-amide) and NPFF (F-8-F-amide) neuropeptides, also known as morphine-modulating peptides. Can also be activated by a variety of naturally occurring or synthetic FMRF-amide like ligands. This receptor mediates its action by association with G proteins that activate a phosphatidylinositol-calcium second messenger system.</text>
</comment>
<evidence type="ECO:0000256" key="12">
    <source>
        <dbReference type="SAM" id="MobiDB-lite"/>
    </source>
</evidence>
<feature type="transmembrane region" description="Helical" evidence="13">
    <location>
        <begin position="316"/>
        <end position="335"/>
    </location>
</feature>
<evidence type="ECO:0000256" key="2">
    <source>
        <dbReference type="ARBA" id="ARBA00022692"/>
    </source>
</evidence>
<keyword evidence="5 13" id="KW-0472">Membrane</keyword>
<dbReference type="PRINTS" id="PR00237">
    <property type="entry name" value="GPCRRHODOPSN"/>
</dbReference>
<evidence type="ECO:0000259" key="14">
    <source>
        <dbReference type="PROSITE" id="PS50262"/>
    </source>
</evidence>
<organism evidence="15 16">
    <name type="scientific">Aplysia californica</name>
    <name type="common">California sea hare</name>
    <dbReference type="NCBI Taxonomy" id="6500"/>
    <lineage>
        <taxon>Eukaryota</taxon>
        <taxon>Metazoa</taxon>
        <taxon>Spiralia</taxon>
        <taxon>Lophotrochozoa</taxon>
        <taxon>Mollusca</taxon>
        <taxon>Gastropoda</taxon>
        <taxon>Heterobranchia</taxon>
        <taxon>Euthyneura</taxon>
        <taxon>Tectipleura</taxon>
        <taxon>Aplysiida</taxon>
        <taxon>Aplysioidea</taxon>
        <taxon>Aplysiidae</taxon>
        <taxon>Aplysia</taxon>
    </lineage>
</organism>
<feature type="region of interest" description="Disordered" evidence="12">
    <location>
        <begin position="364"/>
        <end position="384"/>
    </location>
</feature>
<feature type="transmembrane region" description="Helical" evidence="13">
    <location>
        <begin position="275"/>
        <end position="296"/>
    </location>
</feature>
<dbReference type="InterPro" id="IPR005395">
    <property type="entry name" value="NPFF_rcpt"/>
</dbReference>
<keyword evidence="3 13" id="KW-1133">Transmembrane helix</keyword>
<feature type="transmembrane region" description="Helical" evidence="13">
    <location>
        <begin position="84"/>
        <end position="104"/>
    </location>
</feature>
<evidence type="ECO:0000256" key="13">
    <source>
        <dbReference type="SAM" id="Phobius"/>
    </source>
</evidence>